<evidence type="ECO:0008006" key="5">
    <source>
        <dbReference type="Google" id="ProtNLM"/>
    </source>
</evidence>
<name>A0A0P9LCW3_PSECA</name>
<dbReference type="AlphaFoldDB" id="A0A0P9LCW3"/>
<evidence type="ECO:0000313" key="3">
    <source>
        <dbReference type="Proteomes" id="UP000050564"/>
    </source>
</evidence>
<dbReference type="PANTHER" id="PTHR43861:SF5">
    <property type="entry name" value="BLL5978 PROTEIN"/>
    <property type="match status" value="1"/>
</dbReference>
<reference evidence="2 4" key="2">
    <citation type="submission" date="2018-08" db="EMBL/GenBank/DDBJ databases">
        <title>Recombination of ecologically and evolutionarily significant loci maintains genetic cohesion in the Pseudomonas syringae species complex.</title>
        <authorList>
            <person name="Dillon M."/>
            <person name="Thakur S."/>
            <person name="Almeida R.N.D."/>
            <person name="Weir B.S."/>
            <person name="Guttman D.S."/>
        </authorList>
    </citation>
    <scope>NUCLEOTIDE SEQUENCE [LARGE SCALE GENOMIC DNA]</scope>
    <source>
        <strain evidence="2 4">ICMP 2821</strain>
    </source>
</reference>
<protein>
    <recommendedName>
        <fullName evidence="5">Type 11 methyltransferase</fullName>
    </recommendedName>
</protein>
<organism evidence="1 3">
    <name type="scientific">Pseudomonas cannabina</name>
    <dbReference type="NCBI Taxonomy" id="86840"/>
    <lineage>
        <taxon>Bacteria</taxon>
        <taxon>Pseudomonadati</taxon>
        <taxon>Pseudomonadota</taxon>
        <taxon>Gammaproteobacteria</taxon>
        <taxon>Pseudomonadales</taxon>
        <taxon>Pseudomonadaceae</taxon>
        <taxon>Pseudomonas</taxon>
    </lineage>
</organism>
<dbReference type="PANTHER" id="PTHR43861">
    <property type="entry name" value="TRANS-ACONITATE 2-METHYLTRANSFERASE-RELATED"/>
    <property type="match status" value="1"/>
</dbReference>
<dbReference type="Proteomes" id="UP000281372">
    <property type="component" value="Unassembled WGS sequence"/>
</dbReference>
<accession>A0A0P9LCW3</accession>
<dbReference type="Gene3D" id="3.40.50.150">
    <property type="entry name" value="Vaccinia Virus protein VP39"/>
    <property type="match status" value="1"/>
</dbReference>
<dbReference type="InterPro" id="IPR029063">
    <property type="entry name" value="SAM-dependent_MTases_sf"/>
</dbReference>
<gene>
    <name evidence="1" type="ORF">ALO81_00176</name>
    <name evidence="2" type="ORF">ALQ64_02889</name>
</gene>
<dbReference type="EMBL" id="RBOW01000333">
    <property type="protein sequence ID" value="RMN34529.1"/>
    <property type="molecule type" value="Genomic_DNA"/>
</dbReference>
<dbReference type="CDD" id="cd02440">
    <property type="entry name" value="AdoMet_MTases"/>
    <property type="match status" value="1"/>
</dbReference>
<dbReference type="RefSeq" id="WP_055001181.1">
    <property type="nucleotide sequence ID" value="NZ_FNKU01000001.1"/>
</dbReference>
<sequence>MNDWAISHYLDVLHMDSGYQAVALDCELCGSEHHEVLLPRICGPEPHGVDLPVLGCQACGHIFQKYRFDAQFYKDYYDKFYRLKLFGNSAPEKAFFLDQVRRGEYLRQSLREYLPESGRLLDVGCSAGGLMIPFAKRGWSVTGNDPDRAYVEYEKQIGLNIELTAAEEMDAAGDVDLIIINGSLEHMYDVHCVMQRCRQASSENGLLLIEGRALGHGLEQGMLTHNHRRYLSGTSIELLMRMHGWEPLLITEQPLCGPTRPGAVFVLGRCAAPSDDVQHERVKAQGRERLDSYYRERFRALVLPS</sequence>
<evidence type="ECO:0000313" key="2">
    <source>
        <dbReference type="EMBL" id="RMN34529.1"/>
    </source>
</evidence>
<reference evidence="1 3" key="1">
    <citation type="submission" date="2015-09" db="EMBL/GenBank/DDBJ databases">
        <title>Genome announcement of multiple Pseudomonas syringae strains.</title>
        <authorList>
            <person name="Thakur S."/>
            <person name="Wang P.W."/>
            <person name="Gong Y."/>
            <person name="Weir B.S."/>
            <person name="Guttman D.S."/>
        </authorList>
    </citation>
    <scope>NUCLEOTIDE SEQUENCE [LARGE SCALE GENOMIC DNA]</scope>
    <source>
        <strain evidence="1 3">ICMP2823</strain>
    </source>
</reference>
<dbReference type="SUPFAM" id="SSF53335">
    <property type="entry name" value="S-adenosyl-L-methionine-dependent methyltransferases"/>
    <property type="match status" value="1"/>
</dbReference>
<evidence type="ECO:0000313" key="4">
    <source>
        <dbReference type="Proteomes" id="UP000281372"/>
    </source>
</evidence>
<dbReference type="Proteomes" id="UP000050564">
    <property type="component" value="Unassembled WGS sequence"/>
</dbReference>
<dbReference type="Pfam" id="PF13489">
    <property type="entry name" value="Methyltransf_23"/>
    <property type="match status" value="1"/>
</dbReference>
<proteinExistence type="predicted"/>
<comment type="caution">
    <text evidence="1">The sequence shown here is derived from an EMBL/GenBank/DDBJ whole genome shotgun (WGS) entry which is preliminary data.</text>
</comment>
<dbReference type="EMBL" id="LJPX01000499">
    <property type="protein sequence ID" value="KPW67842.1"/>
    <property type="molecule type" value="Genomic_DNA"/>
</dbReference>
<evidence type="ECO:0000313" key="1">
    <source>
        <dbReference type="EMBL" id="KPW67842.1"/>
    </source>
</evidence>
<dbReference type="PATRIC" id="fig|86840.3.peg.304"/>